<keyword evidence="2" id="KW-1185">Reference proteome</keyword>
<proteinExistence type="predicted"/>
<gene>
    <name evidence="1" type="ORF">A0H81_09161</name>
</gene>
<dbReference type="OMA" id="QHWINDI"/>
<evidence type="ECO:0000313" key="2">
    <source>
        <dbReference type="Proteomes" id="UP000092993"/>
    </source>
</evidence>
<dbReference type="Proteomes" id="UP000092993">
    <property type="component" value="Unassembled WGS sequence"/>
</dbReference>
<name>A0A1C7M6N5_GRIFR</name>
<reference evidence="1 2" key="1">
    <citation type="submission" date="2016-03" db="EMBL/GenBank/DDBJ databases">
        <title>Whole genome sequencing of Grifola frondosa 9006-11.</title>
        <authorList>
            <person name="Min B."/>
            <person name="Park H."/>
            <person name="Kim J.-G."/>
            <person name="Cho H."/>
            <person name="Oh Y.-L."/>
            <person name="Kong W.-S."/>
            <person name="Choi I.-G."/>
        </authorList>
    </citation>
    <scope>NUCLEOTIDE SEQUENCE [LARGE SCALE GENOMIC DNA]</scope>
    <source>
        <strain evidence="1 2">9006-11</strain>
    </source>
</reference>
<comment type="caution">
    <text evidence="1">The sequence shown here is derived from an EMBL/GenBank/DDBJ whole genome shotgun (WGS) entry which is preliminary data.</text>
</comment>
<protein>
    <submittedName>
        <fullName evidence="1">Uncharacterized protein</fullName>
    </submittedName>
</protein>
<accession>A0A1C7M6N5</accession>
<evidence type="ECO:0000313" key="1">
    <source>
        <dbReference type="EMBL" id="OBZ70704.1"/>
    </source>
</evidence>
<dbReference type="EMBL" id="LUGG01000013">
    <property type="protein sequence ID" value="OBZ70704.1"/>
    <property type="molecule type" value="Genomic_DNA"/>
</dbReference>
<dbReference type="STRING" id="5627.A0A1C7M6N5"/>
<sequence length="750" mass="85280">VMSLRWANVYNLARAKDVPSFSALRKCQDKLWSAMDIKMTQFESPLQNVFYVNDIEALIAKNYANPLTAPFLVHYPHISDTTSEVWHGEKLNKELPLHQLCPHYIDPSGNFFHIDEFAHLCDGQIRDDGNLWADAYLIVGHQNADGLICHTILDQHMTEIAATAFVTNYLDLCKNGHVPRCNARSLYGVKHIRKLIKILDQTLKYICYSCKLTLLTLAAGHLYADNPMHSKKCGHIGDNGLHDCRKCHCSGPESFKVSNDGYNSLFSPQQPRYSAETLSEVKAQVLLACKGNATQVTKCQTDTGVKDPYTQHWINDILSHFQQLKCLHPSCSDEDITKALETFVREHDCNLYNPFLQIEGFDINHDTPLSFFTQFYSVSSSTLGTWYICLYSSNNWINSSSSFSLALLTVFQLHPFAQIIFSSIGIHLSADSLSKSCNQVCFISMDCSMTFISLCGKRQDAFQYMFMVYSLANVKIAIDNVLDIFALIDPLKIWSKIKLHILSHVHEDISQFGPIIGQSMKVFECYNAIFRFCTILMNGCSSSHDIAIQLADQEVLKQHVTGGMWPQFDGEWVQASVHVRSMLEYHKILQNHLSWSINKPAEPVPKHCREELKWSQMQAVKTVNCPEHDSQSIWLPGEKVIARPGDVCKIGSWVFALLPLTFETSPIYKMPVLGLCEGEHNLVTVDSKEWENTGLHTQCIEHKHIKRYIINTHALHNAHLLREVLPHSLTTPMPYLLHRHQKHDEMASNL</sequence>
<dbReference type="OrthoDB" id="2506088at2759"/>
<organism evidence="1 2">
    <name type="scientific">Grifola frondosa</name>
    <name type="common">Maitake</name>
    <name type="synonym">Polyporus frondosus</name>
    <dbReference type="NCBI Taxonomy" id="5627"/>
    <lineage>
        <taxon>Eukaryota</taxon>
        <taxon>Fungi</taxon>
        <taxon>Dikarya</taxon>
        <taxon>Basidiomycota</taxon>
        <taxon>Agaricomycotina</taxon>
        <taxon>Agaricomycetes</taxon>
        <taxon>Polyporales</taxon>
        <taxon>Grifolaceae</taxon>
        <taxon>Grifola</taxon>
    </lineage>
</organism>
<feature type="non-terminal residue" evidence="1">
    <location>
        <position position="1"/>
    </location>
</feature>
<dbReference type="AlphaFoldDB" id="A0A1C7M6N5"/>